<evidence type="ECO:0000313" key="5">
    <source>
        <dbReference type="Proteomes" id="UP001155059"/>
    </source>
</evidence>
<evidence type="ECO:0000256" key="2">
    <source>
        <dbReference type="SAM" id="MobiDB-lite"/>
    </source>
</evidence>
<protein>
    <submittedName>
        <fullName evidence="4">Peptide chain release factor H</fullName>
    </submittedName>
</protein>
<proteinExistence type="inferred from homology"/>
<feature type="domain" description="Prokaryotic-type class I peptide chain release factors" evidence="3">
    <location>
        <begin position="115"/>
        <end position="131"/>
    </location>
</feature>
<dbReference type="Pfam" id="PF00472">
    <property type="entry name" value="RF-1"/>
    <property type="match status" value="1"/>
</dbReference>
<reference evidence="4 5" key="2">
    <citation type="journal article" date="2023" name="Plant Pathol.">
        <title>Dismantling and reorganizing Pseudomonas marginalis sensu#lato.</title>
        <authorList>
            <person name="Sawada H."/>
            <person name="Fujikawa T."/>
            <person name="Satou M."/>
        </authorList>
    </citation>
    <scope>NUCLEOTIDE SEQUENCE [LARGE SCALE GENOMIC DNA]</scope>
    <source>
        <strain evidence="4 5">MAFF 302030</strain>
    </source>
</reference>
<dbReference type="PROSITE" id="PS00745">
    <property type="entry name" value="RF_PROK_I"/>
    <property type="match status" value="1"/>
</dbReference>
<comment type="similarity">
    <text evidence="1">Belongs to the prokaryotic/mitochondrial release factor family.</text>
</comment>
<evidence type="ECO:0000313" key="4">
    <source>
        <dbReference type="EMBL" id="MCK9802075.1"/>
    </source>
</evidence>
<reference evidence="4 5" key="1">
    <citation type="journal article" date="2022" name="Int. J. Syst. Evol. Microbiol.">
        <title>Pseudomonas aegrilactucae sp. nov. and Pseudomonas morbosilactucae sp. nov., pathogens causing bacterial rot of lettuce in Japan.</title>
        <authorList>
            <person name="Sawada H."/>
            <person name="Fujikawa T."/>
            <person name="Satou M."/>
        </authorList>
    </citation>
    <scope>NUCLEOTIDE SEQUENCE [LARGE SCALE GENOMIC DNA]</scope>
    <source>
        <strain evidence="4 5">MAFF 302030</strain>
    </source>
</reference>
<evidence type="ECO:0000259" key="3">
    <source>
        <dbReference type="PROSITE" id="PS00745"/>
    </source>
</evidence>
<organism evidence="4 5">
    <name type="scientific">Pseudomonas morbosilactucae</name>
    <dbReference type="NCBI Taxonomy" id="2938197"/>
    <lineage>
        <taxon>Bacteria</taxon>
        <taxon>Pseudomonadati</taxon>
        <taxon>Pseudomonadota</taxon>
        <taxon>Gammaproteobacteria</taxon>
        <taxon>Pseudomonadales</taxon>
        <taxon>Pseudomonadaceae</taxon>
        <taxon>Pseudomonas</taxon>
    </lineage>
</organism>
<dbReference type="InterPro" id="IPR000352">
    <property type="entry name" value="Pep_chain_release_fac_I"/>
</dbReference>
<gene>
    <name evidence="4" type="primary">prfH</name>
    <name evidence="4" type="ORF">M1B34_31555</name>
</gene>
<dbReference type="Gene3D" id="3.30.70.1660">
    <property type="match status" value="1"/>
</dbReference>
<dbReference type="GO" id="GO:0003747">
    <property type="term" value="F:translation release factor activity"/>
    <property type="evidence" value="ECO:0007669"/>
    <property type="project" value="InterPro"/>
</dbReference>
<feature type="compositionally biased region" description="Basic and acidic residues" evidence="2">
    <location>
        <begin position="179"/>
        <end position="188"/>
    </location>
</feature>
<accession>A0A9X1Z8I6</accession>
<dbReference type="RefSeq" id="WP_123334326.1">
    <property type="nucleotide sequence ID" value="NZ_JALQCW010000108.1"/>
</dbReference>
<sequence>MLLLQLSSAQGPAECELAVSKALRRLHEEALEQGVELKLIESEAGSQAGTCKSMLIGLDGDQADALAQRWSGTLLWTCKSPYRPQHKRKNWFFAGQVFDRPQTTQEHEIRFETLRASGPGGQHVNKTDSAVRATHLATGISVKVQSERSQHQNKRLALLLINQRLATLEEQANNALRLQRRDSHHGVERGNPVRSFAGPGFAPQAS</sequence>
<dbReference type="NCBIfam" id="TIGR03072">
    <property type="entry name" value="release_prfH"/>
    <property type="match status" value="1"/>
</dbReference>
<dbReference type="InterPro" id="IPR045853">
    <property type="entry name" value="Pep_chain_release_fac_I_sf"/>
</dbReference>
<comment type="caution">
    <text evidence="4">The sequence shown here is derived from an EMBL/GenBank/DDBJ whole genome shotgun (WGS) entry which is preliminary data.</text>
</comment>
<dbReference type="AlphaFoldDB" id="A0A9X1Z8I6"/>
<name>A0A9X1Z8I6_9PSED</name>
<dbReference type="Gene3D" id="3.30.160.20">
    <property type="match status" value="1"/>
</dbReference>
<dbReference type="Proteomes" id="UP001155059">
    <property type="component" value="Unassembled WGS sequence"/>
</dbReference>
<dbReference type="EMBL" id="JALQCW010000108">
    <property type="protein sequence ID" value="MCK9802075.1"/>
    <property type="molecule type" value="Genomic_DNA"/>
</dbReference>
<evidence type="ECO:0000256" key="1">
    <source>
        <dbReference type="ARBA" id="ARBA00010835"/>
    </source>
</evidence>
<feature type="region of interest" description="Disordered" evidence="2">
    <location>
        <begin position="179"/>
        <end position="206"/>
    </location>
</feature>
<dbReference type="PANTHER" id="PTHR43804">
    <property type="entry name" value="LD18447P"/>
    <property type="match status" value="1"/>
</dbReference>
<dbReference type="PANTHER" id="PTHR43804:SF9">
    <property type="entry name" value="PEPTIDE CHAIN RELEASE FACTOR HOMOLOG-RELATED"/>
    <property type="match status" value="1"/>
</dbReference>
<dbReference type="SUPFAM" id="SSF75620">
    <property type="entry name" value="Release factor"/>
    <property type="match status" value="1"/>
</dbReference>
<dbReference type="InterPro" id="IPR050057">
    <property type="entry name" value="Prokaryotic/Mito_RF"/>
</dbReference>
<dbReference type="InterPro" id="IPR017509">
    <property type="entry name" value="PrfH"/>
</dbReference>